<dbReference type="STRING" id="861298.SAMN04488136_101257"/>
<keyword evidence="7" id="KW-1185">Reference proteome</keyword>
<dbReference type="Pfam" id="PF00126">
    <property type="entry name" value="HTH_1"/>
    <property type="match status" value="1"/>
</dbReference>
<dbReference type="InterPro" id="IPR058163">
    <property type="entry name" value="LysR-type_TF_proteobact-type"/>
</dbReference>
<dbReference type="FunFam" id="1.10.10.10:FF:000001">
    <property type="entry name" value="LysR family transcriptional regulator"/>
    <property type="match status" value="1"/>
</dbReference>
<comment type="similarity">
    <text evidence="1">Belongs to the LysR transcriptional regulatory family.</text>
</comment>
<dbReference type="Gene3D" id="1.10.10.10">
    <property type="entry name" value="Winged helix-like DNA-binding domain superfamily/Winged helix DNA-binding domain"/>
    <property type="match status" value="1"/>
</dbReference>
<dbReference type="OrthoDB" id="9786526at2"/>
<dbReference type="Gene3D" id="3.40.190.290">
    <property type="match status" value="1"/>
</dbReference>
<sequence>MSQWEGISEFVAAAELESFTRAAQQLSTSVAQVSRRIGRLETHLGVKLFVRTTRKVALTEAGQLYYHHCKQLVSGLETANSALTELQSAVKGKIRLTAPVYFGENELAPLLTDFAAQHSDLELDIELTNRQLDIVEGGFDLAIRLGNLSDSNLVAKKLGTRQMHVCASPEYIAQYGQPHSLAELASHHCLVGSQPYWRFSEKGLHRQIRVDGRFRCNSGHFLAMAARKGVGIAQLPDVYVHQDLQQGSLVELLLPFREKEEGIWALYPEKSFLPHKTKMLLEHLVQGLKGR</sequence>
<gene>
    <name evidence="6" type="ORF">SAMN04488136_101257</name>
</gene>
<dbReference type="SUPFAM" id="SSF46785">
    <property type="entry name" value="Winged helix' DNA-binding domain"/>
    <property type="match status" value="1"/>
</dbReference>
<evidence type="ECO:0000256" key="2">
    <source>
        <dbReference type="ARBA" id="ARBA00023015"/>
    </source>
</evidence>
<accession>A0A1G7WB28</accession>
<dbReference type="AlphaFoldDB" id="A0A1G7WB28"/>
<dbReference type="PRINTS" id="PR00039">
    <property type="entry name" value="HTHLYSR"/>
</dbReference>
<dbReference type="GO" id="GO:0006351">
    <property type="term" value="P:DNA-templated transcription"/>
    <property type="evidence" value="ECO:0007669"/>
    <property type="project" value="TreeGrafter"/>
</dbReference>
<dbReference type="InterPro" id="IPR000847">
    <property type="entry name" value="LysR_HTH_N"/>
</dbReference>
<evidence type="ECO:0000313" key="6">
    <source>
        <dbReference type="EMBL" id="SDG68320.1"/>
    </source>
</evidence>
<keyword evidence="4" id="KW-0804">Transcription</keyword>
<name>A0A1G7WB28_9VIBR</name>
<dbReference type="RefSeq" id="WP_093268570.1">
    <property type="nucleotide sequence ID" value="NZ_FNDD01000001.1"/>
</dbReference>
<organism evidence="6 7">
    <name type="scientific">Vibrio xiamenensis</name>
    <dbReference type="NCBI Taxonomy" id="861298"/>
    <lineage>
        <taxon>Bacteria</taxon>
        <taxon>Pseudomonadati</taxon>
        <taxon>Pseudomonadota</taxon>
        <taxon>Gammaproteobacteria</taxon>
        <taxon>Vibrionales</taxon>
        <taxon>Vibrionaceae</taxon>
        <taxon>Vibrio</taxon>
    </lineage>
</organism>
<evidence type="ECO:0000256" key="1">
    <source>
        <dbReference type="ARBA" id="ARBA00009437"/>
    </source>
</evidence>
<dbReference type="InterPro" id="IPR036390">
    <property type="entry name" value="WH_DNA-bd_sf"/>
</dbReference>
<dbReference type="PANTHER" id="PTHR30537:SF10">
    <property type="entry name" value="TRANSCRIPTIONAL REGULATOR-RELATED"/>
    <property type="match status" value="1"/>
</dbReference>
<dbReference type="GO" id="GO:0043565">
    <property type="term" value="F:sequence-specific DNA binding"/>
    <property type="evidence" value="ECO:0007669"/>
    <property type="project" value="TreeGrafter"/>
</dbReference>
<dbReference type="SUPFAM" id="SSF53850">
    <property type="entry name" value="Periplasmic binding protein-like II"/>
    <property type="match status" value="1"/>
</dbReference>
<dbReference type="FunFam" id="3.40.190.290:FF:000001">
    <property type="entry name" value="Transcriptional regulator, LysR family"/>
    <property type="match status" value="1"/>
</dbReference>
<dbReference type="EMBL" id="FNDD01000001">
    <property type="protein sequence ID" value="SDG68320.1"/>
    <property type="molecule type" value="Genomic_DNA"/>
</dbReference>
<evidence type="ECO:0000256" key="3">
    <source>
        <dbReference type="ARBA" id="ARBA00023125"/>
    </source>
</evidence>
<evidence type="ECO:0000256" key="4">
    <source>
        <dbReference type="ARBA" id="ARBA00023163"/>
    </source>
</evidence>
<evidence type="ECO:0000259" key="5">
    <source>
        <dbReference type="PROSITE" id="PS50931"/>
    </source>
</evidence>
<dbReference type="Pfam" id="PF03466">
    <property type="entry name" value="LysR_substrate"/>
    <property type="match status" value="1"/>
</dbReference>
<dbReference type="InterPro" id="IPR036388">
    <property type="entry name" value="WH-like_DNA-bd_sf"/>
</dbReference>
<dbReference type="InterPro" id="IPR005119">
    <property type="entry name" value="LysR_subst-bd"/>
</dbReference>
<feature type="domain" description="HTH lysR-type" evidence="5">
    <location>
        <begin position="10"/>
        <end position="59"/>
    </location>
</feature>
<keyword evidence="3" id="KW-0238">DNA-binding</keyword>
<protein>
    <submittedName>
        <fullName evidence="6">Transcriptional regulator, LysR family</fullName>
    </submittedName>
</protein>
<dbReference type="GO" id="GO:0003700">
    <property type="term" value="F:DNA-binding transcription factor activity"/>
    <property type="evidence" value="ECO:0007669"/>
    <property type="project" value="InterPro"/>
</dbReference>
<dbReference type="PROSITE" id="PS50931">
    <property type="entry name" value="HTH_LYSR"/>
    <property type="match status" value="1"/>
</dbReference>
<dbReference type="PANTHER" id="PTHR30537">
    <property type="entry name" value="HTH-TYPE TRANSCRIPTIONAL REGULATOR"/>
    <property type="match status" value="1"/>
</dbReference>
<proteinExistence type="inferred from homology"/>
<evidence type="ECO:0000313" key="7">
    <source>
        <dbReference type="Proteomes" id="UP000198854"/>
    </source>
</evidence>
<keyword evidence="2" id="KW-0805">Transcription regulation</keyword>
<dbReference type="Proteomes" id="UP000198854">
    <property type="component" value="Unassembled WGS sequence"/>
</dbReference>
<reference evidence="6 7" key="1">
    <citation type="submission" date="2016-10" db="EMBL/GenBank/DDBJ databases">
        <authorList>
            <person name="de Groot N.N."/>
        </authorList>
    </citation>
    <scope>NUCLEOTIDE SEQUENCE [LARGE SCALE GENOMIC DNA]</scope>
    <source>
        <strain evidence="6 7">CGMCC 1.10228</strain>
    </source>
</reference>